<accession>A0A1M6MQJ4</accession>
<dbReference type="EMBL" id="FQZB01000011">
    <property type="protein sequence ID" value="SHJ85714.1"/>
    <property type="molecule type" value="Genomic_DNA"/>
</dbReference>
<keyword evidence="5 6" id="KW-0472">Membrane</keyword>
<evidence type="ECO:0000256" key="2">
    <source>
        <dbReference type="ARBA" id="ARBA00007362"/>
    </source>
</evidence>
<evidence type="ECO:0000256" key="6">
    <source>
        <dbReference type="SAM" id="Phobius"/>
    </source>
</evidence>
<feature type="transmembrane region" description="Helical" evidence="6">
    <location>
        <begin position="37"/>
        <end position="53"/>
    </location>
</feature>
<feature type="transmembrane region" description="Helical" evidence="6">
    <location>
        <begin position="145"/>
        <end position="165"/>
    </location>
</feature>
<name>A0A1M6MQJ4_9CLOT</name>
<feature type="transmembrane region" description="Helical" evidence="6">
    <location>
        <begin position="203"/>
        <end position="222"/>
    </location>
</feature>
<evidence type="ECO:0000256" key="4">
    <source>
        <dbReference type="ARBA" id="ARBA00022989"/>
    </source>
</evidence>
<evidence type="ECO:0000256" key="5">
    <source>
        <dbReference type="ARBA" id="ARBA00023136"/>
    </source>
</evidence>
<evidence type="ECO:0000313" key="9">
    <source>
        <dbReference type="Proteomes" id="UP000184310"/>
    </source>
</evidence>
<gene>
    <name evidence="8" type="ORF">SAMN02745163_02724</name>
</gene>
<dbReference type="Proteomes" id="UP000184310">
    <property type="component" value="Unassembled WGS sequence"/>
</dbReference>
<dbReference type="RefSeq" id="WP_072988615.1">
    <property type="nucleotide sequence ID" value="NZ_FQZB01000011.1"/>
</dbReference>
<keyword evidence="9" id="KW-1185">Reference proteome</keyword>
<dbReference type="InterPro" id="IPR037185">
    <property type="entry name" value="EmrE-like"/>
</dbReference>
<sequence>MNNKKKGILLIIISAFGFAVMGVFVKLAGDIPAVEKSFFRNIVSLLVAFYLILKNKGSLWGKKENRNALFWRSALGTLGIVGNYYSIDKLLISDAAMLNKLSPFFVIIFSYLFLKEEIKPIHLVALFTAFLGSFFIIKPSFNSELFPALIGFSSAAFAGGAYTIVRYLGNREKGYTIIFFFSLFSIISTLPFVIFSFKSFSLIEFAYMMGAGAFASLSQFALTEAYRFAPSTEISIYDYSQIIFTAILGFILWGALPDYLSIIGYVLILVASLGIFIKNNEKKVKTGKSI</sequence>
<feature type="domain" description="EamA" evidence="7">
    <location>
        <begin position="148"/>
        <end position="276"/>
    </location>
</feature>
<comment type="subcellular location">
    <subcellularLocation>
        <location evidence="1">Membrane</location>
        <topology evidence="1">Multi-pass membrane protein</topology>
    </subcellularLocation>
</comment>
<keyword evidence="3 6" id="KW-0812">Transmembrane</keyword>
<evidence type="ECO:0000256" key="1">
    <source>
        <dbReference type="ARBA" id="ARBA00004141"/>
    </source>
</evidence>
<evidence type="ECO:0000313" key="8">
    <source>
        <dbReference type="EMBL" id="SHJ85714.1"/>
    </source>
</evidence>
<dbReference type="InterPro" id="IPR000620">
    <property type="entry name" value="EamA_dom"/>
</dbReference>
<dbReference type="SUPFAM" id="SSF103481">
    <property type="entry name" value="Multidrug resistance efflux transporter EmrE"/>
    <property type="match status" value="2"/>
</dbReference>
<comment type="similarity">
    <text evidence="2">Belongs to the EamA transporter family.</text>
</comment>
<protein>
    <submittedName>
        <fullName evidence="8">EamA-like transporter family protein</fullName>
    </submittedName>
</protein>
<evidence type="ECO:0000259" key="7">
    <source>
        <dbReference type="Pfam" id="PF00892"/>
    </source>
</evidence>
<feature type="transmembrane region" description="Helical" evidence="6">
    <location>
        <begin position="177"/>
        <end position="197"/>
    </location>
</feature>
<dbReference type="PANTHER" id="PTHR22911">
    <property type="entry name" value="ACYL-MALONYL CONDENSING ENZYME-RELATED"/>
    <property type="match status" value="1"/>
</dbReference>
<feature type="domain" description="EamA" evidence="7">
    <location>
        <begin position="6"/>
        <end position="137"/>
    </location>
</feature>
<feature type="transmembrane region" description="Helical" evidence="6">
    <location>
        <begin position="7"/>
        <end position="25"/>
    </location>
</feature>
<dbReference type="OrthoDB" id="5148831at2"/>
<proteinExistence type="inferred from homology"/>
<dbReference type="Pfam" id="PF00892">
    <property type="entry name" value="EamA"/>
    <property type="match status" value="2"/>
</dbReference>
<feature type="transmembrane region" description="Helical" evidence="6">
    <location>
        <begin position="121"/>
        <end position="139"/>
    </location>
</feature>
<dbReference type="PANTHER" id="PTHR22911:SF6">
    <property type="entry name" value="SOLUTE CARRIER FAMILY 35 MEMBER G1"/>
    <property type="match status" value="1"/>
</dbReference>
<feature type="transmembrane region" description="Helical" evidence="6">
    <location>
        <begin position="69"/>
        <end position="85"/>
    </location>
</feature>
<keyword evidence="4 6" id="KW-1133">Transmembrane helix</keyword>
<feature type="transmembrane region" description="Helical" evidence="6">
    <location>
        <begin position="234"/>
        <end position="253"/>
    </location>
</feature>
<feature type="transmembrane region" description="Helical" evidence="6">
    <location>
        <begin position="259"/>
        <end position="277"/>
    </location>
</feature>
<organism evidence="8 9">
    <name type="scientific">Clostridium cavendishii DSM 21758</name>
    <dbReference type="NCBI Taxonomy" id="1121302"/>
    <lineage>
        <taxon>Bacteria</taxon>
        <taxon>Bacillati</taxon>
        <taxon>Bacillota</taxon>
        <taxon>Clostridia</taxon>
        <taxon>Eubacteriales</taxon>
        <taxon>Clostridiaceae</taxon>
        <taxon>Clostridium</taxon>
    </lineage>
</organism>
<feature type="transmembrane region" description="Helical" evidence="6">
    <location>
        <begin position="97"/>
        <end position="114"/>
    </location>
</feature>
<reference evidence="8 9" key="1">
    <citation type="submission" date="2016-11" db="EMBL/GenBank/DDBJ databases">
        <authorList>
            <person name="Jaros S."/>
            <person name="Januszkiewicz K."/>
            <person name="Wedrychowicz H."/>
        </authorList>
    </citation>
    <scope>NUCLEOTIDE SEQUENCE [LARGE SCALE GENOMIC DNA]</scope>
    <source>
        <strain evidence="8 9">DSM 21758</strain>
    </source>
</reference>
<dbReference type="AlphaFoldDB" id="A0A1M6MQJ4"/>
<dbReference type="GO" id="GO:0016020">
    <property type="term" value="C:membrane"/>
    <property type="evidence" value="ECO:0007669"/>
    <property type="project" value="UniProtKB-SubCell"/>
</dbReference>
<evidence type="ECO:0000256" key="3">
    <source>
        <dbReference type="ARBA" id="ARBA00022692"/>
    </source>
</evidence>